<evidence type="ECO:0008006" key="4">
    <source>
        <dbReference type="Google" id="ProtNLM"/>
    </source>
</evidence>
<evidence type="ECO:0000256" key="1">
    <source>
        <dbReference type="SAM" id="MobiDB-lite"/>
    </source>
</evidence>
<dbReference type="EMBL" id="JBBPBN010000013">
    <property type="protein sequence ID" value="KAK9026709.1"/>
    <property type="molecule type" value="Genomic_DNA"/>
</dbReference>
<evidence type="ECO:0000313" key="3">
    <source>
        <dbReference type="Proteomes" id="UP001396334"/>
    </source>
</evidence>
<gene>
    <name evidence="2" type="ORF">V6N11_039543</name>
</gene>
<comment type="caution">
    <text evidence="2">The sequence shown here is derived from an EMBL/GenBank/DDBJ whole genome shotgun (WGS) entry which is preliminary data.</text>
</comment>
<feature type="compositionally biased region" description="Basic and acidic residues" evidence="1">
    <location>
        <begin position="1"/>
        <end position="10"/>
    </location>
</feature>
<reference evidence="2 3" key="1">
    <citation type="journal article" date="2024" name="G3 (Bethesda)">
        <title>Genome assembly of Hibiscus sabdariffa L. provides insights into metabolisms of medicinal natural products.</title>
        <authorList>
            <person name="Kim T."/>
        </authorList>
    </citation>
    <scope>NUCLEOTIDE SEQUENCE [LARGE SCALE GENOMIC DNA]</scope>
    <source>
        <strain evidence="2">TK-2024</strain>
        <tissue evidence="2">Old leaves</tissue>
    </source>
</reference>
<organism evidence="2 3">
    <name type="scientific">Hibiscus sabdariffa</name>
    <name type="common">roselle</name>
    <dbReference type="NCBI Taxonomy" id="183260"/>
    <lineage>
        <taxon>Eukaryota</taxon>
        <taxon>Viridiplantae</taxon>
        <taxon>Streptophyta</taxon>
        <taxon>Embryophyta</taxon>
        <taxon>Tracheophyta</taxon>
        <taxon>Spermatophyta</taxon>
        <taxon>Magnoliopsida</taxon>
        <taxon>eudicotyledons</taxon>
        <taxon>Gunneridae</taxon>
        <taxon>Pentapetalae</taxon>
        <taxon>rosids</taxon>
        <taxon>malvids</taxon>
        <taxon>Malvales</taxon>
        <taxon>Malvaceae</taxon>
        <taxon>Malvoideae</taxon>
        <taxon>Hibiscus</taxon>
    </lineage>
</organism>
<sequence length="113" mass="12701">MEVESGERSRQPKQKKTNTTLSSSAASNMKSMYKGKVIAQYNVNAGLMDEFEDYHHATLMLLFSVVRFAACYRPNHSQGFLILVQVPYSHTTKEVKLEGAKHHQVDKDGGGRL</sequence>
<feature type="region of interest" description="Disordered" evidence="1">
    <location>
        <begin position="1"/>
        <end position="27"/>
    </location>
</feature>
<evidence type="ECO:0000313" key="2">
    <source>
        <dbReference type="EMBL" id="KAK9026709.1"/>
    </source>
</evidence>
<accession>A0ABR2SNZ8</accession>
<dbReference type="Proteomes" id="UP001396334">
    <property type="component" value="Unassembled WGS sequence"/>
</dbReference>
<keyword evidence="3" id="KW-1185">Reference proteome</keyword>
<proteinExistence type="predicted"/>
<protein>
    <recommendedName>
        <fullName evidence="4">Auxin-responsive protein</fullName>
    </recommendedName>
</protein>
<name>A0ABR2SNZ8_9ROSI</name>